<dbReference type="InterPro" id="IPR026581">
    <property type="entry name" value="TCP10L/CENPJ"/>
</dbReference>
<organism evidence="3 4">
    <name type="scientific">Buteo japonicus</name>
    <dbReference type="NCBI Taxonomy" id="224669"/>
    <lineage>
        <taxon>Eukaryota</taxon>
        <taxon>Metazoa</taxon>
        <taxon>Chordata</taxon>
        <taxon>Craniata</taxon>
        <taxon>Vertebrata</taxon>
        <taxon>Euteleostomi</taxon>
        <taxon>Archelosauria</taxon>
        <taxon>Archosauria</taxon>
        <taxon>Dinosauria</taxon>
        <taxon>Saurischia</taxon>
        <taxon>Theropoda</taxon>
        <taxon>Coelurosauria</taxon>
        <taxon>Aves</taxon>
        <taxon>Neognathae</taxon>
        <taxon>Neoaves</taxon>
        <taxon>Telluraves</taxon>
        <taxon>Accipitrimorphae</taxon>
        <taxon>Accipitriformes</taxon>
        <taxon>Accipitridae</taxon>
        <taxon>Accipitrinae</taxon>
        <taxon>Buteo</taxon>
    </lineage>
</organism>
<dbReference type="GO" id="GO:0061511">
    <property type="term" value="P:centriole elongation"/>
    <property type="evidence" value="ECO:0007669"/>
    <property type="project" value="TreeGrafter"/>
</dbReference>
<sequence length="136" mass="15466">MEKISYHHRSMSCISRSKFEFDDERTWSDLDENYVNSDLPEKYTKIPLQTDFSSKNVTTVPDKAIKRKVASKRGDEMSKESAVDGDSNRPPVSNLMMKLFPSLKPKQKAGCHSEHEIKSNEEQEPGGEKTANGRKS</sequence>
<accession>A0A8C0AZC0</accession>
<evidence type="ECO:0000313" key="4">
    <source>
        <dbReference type="Proteomes" id="UP000694555"/>
    </source>
</evidence>
<dbReference type="GO" id="GO:0015631">
    <property type="term" value="F:tubulin binding"/>
    <property type="evidence" value="ECO:0007669"/>
    <property type="project" value="TreeGrafter"/>
</dbReference>
<dbReference type="Proteomes" id="UP000694555">
    <property type="component" value="Unplaced"/>
</dbReference>
<dbReference type="GO" id="GO:0005814">
    <property type="term" value="C:centriole"/>
    <property type="evidence" value="ECO:0007669"/>
    <property type="project" value="TreeGrafter"/>
</dbReference>
<dbReference type="AlphaFoldDB" id="A0A8C0AZC0"/>
<evidence type="ECO:0000313" key="3">
    <source>
        <dbReference type="Ensembl" id="ENSBJAP00000009387.1"/>
    </source>
</evidence>
<feature type="compositionally biased region" description="Basic and acidic residues" evidence="2">
    <location>
        <begin position="72"/>
        <end position="82"/>
    </location>
</feature>
<dbReference type="PANTHER" id="PTHR10331">
    <property type="entry name" value="T COMPLEX PROTEIN 10"/>
    <property type="match status" value="1"/>
</dbReference>
<protein>
    <submittedName>
        <fullName evidence="3">Uncharacterized protein</fullName>
    </submittedName>
</protein>
<feature type="region of interest" description="Disordered" evidence="2">
    <location>
        <begin position="66"/>
        <end position="136"/>
    </location>
</feature>
<dbReference type="Ensembl" id="ENSBJAT00000009655.1">
    <property type="protein sequence ID" value="ENSBJAP00000009387.1"/>
    <property type="gene ID" value="ENSBJAG00000006452.1"/>
</dbReference>
<proteinExistence type="inferred from homology"/>
<evidence type="ECO:0000256" key="1">
    <source>
        <dbReference type="ARBA" id="ARBA00005627"/>
    </source>
</evidence>
<comment type="similarity">
    <text evidence="1">Belongs to the TCP10 family.</text>
</comment>
<dbReference type="GO" id="GO:0060271">
    <property type="term" value="P:cilium assembly"/>
    <property type="evidence" value="ECO:0007669"/>
    <property type="project" value="TreeGrafter"/>
</dbReference>
<name>A0A8C0AZC0_9AVES</name>
<dbReference type="PANTHER" id="PTHR10331:SF23">
    <property type="entry name" value="CENTROMERE PROTEIN J"/>
    <property type="match status" value="1"/>
</dbReference>
<dbReference type="GO" id="GO:0005813">
    <property type="term" value="C:centrosome"/>
    <property type="evidence" value="ECO:0007669"/>
    <property type="project" value="TreeGrafter"/>
</dbReference>
<evidence type="ECO:0000256" key="2">
    <source>
        <dbReference type="SAM" id="MobiDB-lite"/>
    </source>
</evidence>
<keyword evidence="4" id="KW-1185">Reference proteome</keyword>
<reference evidence="3" key="2">
    <citation type="submission" date="2025-09" db="UniProtKB">
        <authorList>
            <consortium name="Ensembl"/>
        </authorList>
    </citation>
    <scope>IDENTIFICATION</scope>
</reference>
<reference evidence="3" key="1">
    <citation type="submission" date="2025-08" db="UniProtKB">
        <authorList>
            <consortium name="Ensembl"/>
        </authorList>
    </citation>
    <scope>IDENTIFICATION</scope>
</reference>
<feature type="compositionally biased region" description="Basic and acidic residues" evidence="2">
    <location>
        <begin position="111"/>
        <end position="121"/>
    </location>
</feature>